<keyword evidence="3 5" id="KW-1133">Transmembrane helix</keyword>
<dbReference type="GO" id="GO:0030026">
    <property type="term" value="P:intracellular manganese ion homeostasis"/>
    <property type="evidence" value="ECO:0007669"/>
    <property type="project" value="InterPro"/>
</dbReference>
<dbReference type="InterPro" id="IPR008217">
    <property type="entry name" value="Ccc1_fam"/>
</dbReference>
<evidence type="ECO:0000256" key="4">
    <source>
        <dbReference type="ARBA" id="ARBA00023136"/>
    </source>
</evidence>
<reference evidence="6 7" key="1">
    <citation type="submission" date="2013-04" db="EMBL/GenBank/DDBJ databases">
        <title>Shimia sp. 22II-S11-Z10 Genome Sequencing.</title>
        <authorList>
            <person name="Lai Q."/>
            <person name="Li G."/>
            <person name="Shao Z."/>
        </authorList>
    </citation>
    <scope>NUCLEOTIDE SEQUENCE [LARGE SCALE GENOMIC DNA]</scope>
    <source>
        <strain evidence="7">22II-S11-Z10</strain>
    </source>
</reference>
<evidence type="ECO:0008006" key="8">
    <source>
        <dbReference type="Google" id="ProtNLM"/>
    </source>
</evidence>
<proteinExistence type="predicted"/>
<dbReference type="Pfam" id="PF01988">
    <property type="entry name" value="VIT1"/>
    <property type="match status" value="1"/>
</dbReference>
<dbReference type="AlphaFoldDB" id="A0A058ZPY5"/>
<evidence type="ECO:0000313" key="7">
    <source>
        <dbReference type="Proteomes" id="UP000024836"/>
    </source>
</evidence>
<dbReference type="GO" id="GO:0012505">
    <property type="term" value="C:endomembrane system"/>
    <property type="evidence" value="ECO:0007669"/>
    <property type="project" value="UniProtKB-SubCell"/>
</dbReference>
<sequence length="236" mass="24456">MAKNALGRIQDYLKQIVYGGNDGIVTTFAIVMGFAGAQADGVAQIGGIAVILFGLANLFADAVSMGLGDYLSSRSQDQMYARRRAQTRDRLNESPLKTRAALSLKFQARGLAPAQAELAADALMTHPEAAITTLLEDSPGTSGIEGDHPALGGLITFLSFVAFGILPLLPYLLAQASPTSLRYSILATFCALTLLGALRAVATGERLQRAVAETVLVGGVCSVVAFAVGLLVGSAG</sequence>
<dbReference type="OrthoDB" id="5506246at2"/>
<feature type="transmembrane region" description="Helical" evidence="5">
    <location>
        <begin position="214"/>
        <end position="235"/>
    </location>
</feature>
<feature type="transmembrane region" description="Helical" evidence="5">
    <location>
        <begin position="181"/>
        <end position="202"/>
    </location>
</feature>
<evidence type="ECO:0000256" key="1">
    <source>
        <dbReference type="ARBA" id="ARBA00004127"/>
    </source>
</evidence>
<dbReference type="GO" id="GO:0005384">
    <property type="term" value="F:manganese ion transmembrane transporter activity"/>
    <property type="evidence" value="ECO:0007669"/>
    <property type="project" value="InterPro"/>
</dbReference>
<keyword evidence="4 5" id="KW-0472">Membrane</keyword>
<dbReference type="eggNOG" id="COG1814">
    <property type="taxonomic scope" value="Bacteria"/>
</dbReference>
<feature type="transmembrane region" description="Helical" evidence="5">
    <location>
        <begin position="41"/>
        <end position="60"/>
    </location>
</feature>
<evidence type="ECO:0000256" key="3">
    <source>
        <dbReference type="ARBA" id="ARBA00022989"/>
    </source>
</evidence>
<dbReference type="PATRIC" id="fig|1461693.3.peg.554"/>
<feature type="transmembrane region" description="Helical" evidence="5">
    <location>
        <begin position="150"/>
        <end position="169"/>
    </location>
</feature>
<gene>
    <name evidence="6" type="ORF">ATO10_02670</name>
</gene>
<feature type="transmembrane region" description="Helical" evidence="5">
    <location>
        <begin position="12"/>
        <end position="35"/>
    </location>
</feature>
<evidence type="ECO:0000256" key="2">
    <source>
        <dbReference type="ARBA" id="ARBA00022692"/>
    </source>
</evidence>
<protein>
    <recommendedName>
        <fullName evidence="8">GMP synthase</fullName>
    </recommendedName>
</protein>
<keyword evidence="7" id="KW-1185">Reference proteome</keyword>
<dbReference type="RefSeq" id="WP_051597899.1">
    <property type="nucleotide sequence ID" value="NZ_AQQY01000001.1"/>
</dbReference>
<dbReference type="EMBL" id="AQQY01000001">
    <property type="protein sequence ID" value="KCV83628.1"/>
    <property type="molecule type" value="Genomic_DNA"/>
</dbReference>
<dbReference type="PANTHER" id="PTHR31851">
    <property type="entry name" value="FE(2+)/MN(2+) TRANSPORTER PCL1"/>
    <property type="match status" value="1"/>
</dbReference>
<keyword evidence="2 5" id="KW-0812">Transmembrane</keyword>
<dbReference type="STRING" id="1461693.ATO10_02670"/>
<evidence type="ECO:0000256" key="5">
    <source>
        <dbReference type="SAM" id="Phobius"/>
    </source>
</evidence>
<dbReference type="Proteomes" id="UP000024836">
    <property type="component" value="Unassembled WGS sequence"/>
</dbReference>
<evidence type="ECO:0000313" key="6">
    <source>
        <dbReference type="EMBL" id="KCV83628.1"/>
    </source>
</evidence>
<name>A0A058ZPY5_9RHOB</name>
<accession>A0A058ZPY5</accession>
<comment type="caution">
    <text evidence="6">The sequence shown here is derived from an EMBL/GenBank/DDBJ whole genome shotgun (WGS) entry which is preliminary data.</text>
</comment>
<comment type="subcellular location">
    <subcellularLocation>
        <location evidence="1">Endomembrane system</location>
        <topology evidence="1">Multi-pass membrane protein</topology>
    </subcellularLocation>
</comment>
<organism evidence="6 7">
    <name type="scientific">Actibacterium atlanticum</name>
    <dbReference type="NCBI Taxonomy" id="1461693"/>
    <lineage>
        <taxon>Bacteria</taxon>
        <taxon>Pseudomonadati</taxon>
        <taxon>Pseudomonadota</taxon>
        <taxon>Alphaproteobacteria</taxon>
        <taxon>Rhodobacterales</taxon>
        <taxon>Roseobacteraceae</taxon>
        <taxon>Actibacterium</taxon>
    </lineage>
</organism>